<dbReference type="PROSITE" id="PS51688">
    <property type="entry name" value="ICA"/>
    <property type="match status" value="1"/>
</dbReference>
<name>A0A0D6DVM7_9LACT</name>
<dbReference type="InterPro" id="IPR010572">
    <property type="entry name" value="Tail_dom"/>
</dbReference>
<gene>
    <name evidence="3" type="ORF">LACPI_0623</name>
</gene>
<dbReference type="InterPro" id="IPR007119">
    <property type="entry name" value="Phage_tail_spike_N"/>
</dbReference>
<evidence type="ECO:0000259" key="2">
    <source>
        <dbReference type="PROSITE" id="PS51688"/>
    </source>
</evidence>
<evidence type="ECO:0000256" key="1">
    <source>
        <dbReference type="SAM" id="Coils"/>
    </source>
</evidence>
<dbReference type="Proteomes" id="UP000033166">
    <property type="component" value="Chromosome I"/>
</dbReference>
<feature type="domain" description="Peptidase S74" evidence="2">
    <location>
        <begin position="1266"/>
        <end position="1356"/>
    </location>
</feature>
<evidence type="ECO:0000313" key="4">
    <source>
        <dbReference type="Proteomes" id="UP000033166"/>
    </source>
</evidence>
<dbReference type="InterPro" id="IPR012892">
    <property type="entry name" value="Gp58"/>
</dbReference>
<dbReference type="HOGENOM" id="CLU_275311_0_0_9"/>
<keyword evidence="1" id="KW-0175">Coiled coil</keyword>
<dbReference type="InterPro" id="IPR030392">
    <property type="entry name" value="S74_ICA"/>
</dbReference>
<dbReference type="NCBIfam" id="TIGR01665">
    <property type="entry name" value="put_anti_recept"/>
    <property type="match status" value="1"/>
</dbReference>
<proteinExistence type="predicted"/>
<dbReference type="EMBL" id="LN774769">
    <property type="protein sequence ID" value="CEN27823.1"/>
    <property type="molecule type" value="Genomic_DNA"/>
</dbReference>
<accession>A0A0D6DVM7</accession>
<dbReference type="KEGG" id="lpk:LACPI_0623"/>
<organism evidence="3 4">
    <name type="scientific">Pseudolactococcus piscium MKFS47</name>
    <dbReference type="NCBI Taxonomy" id="297352"/>
    <lineage>
        <taxon>Bacteria</taxon>
        <taxon>Bacillati</taxon>
        <taxon>Bacillota</taxon>
        <taxon>Bacilli</taxon>
        <taxon>Lactobacillales</taxon>
        <taxon>Streptococcaceae</taxon>
        <taxon>Pseudolactococcus</taxon>
    </lineage>
</organism>
<dbReference type="RefSeq" id="WP_050702958.1">
    <property type="nucleotide sequence ID" value="NZ_LN774769.1"/>
</dbReference>
<dbReference type="Pfam" id="PF07902">
    <property type="entry name" value="Gp58"/>
    <property type="match status" value="1"/>
</dbReference>
<reference evidence="4" key="1">
    <citation type="submission" date="2015-01" db="EMBL/GenBank/DDBJ databases">
        <authorList>
            <person name="Andreevskaya M."/>
        </authorList>
    </citation>
    <scope>NUCLEOTIDE SEQUENCE [LARGE SCALE GENOMIC DNA]</scope>
    <source>
        <strain evidence="4">MKFS47</strain>
    </source>
</reference>
<protein>
    <submittedName>
        <fullName evidence="3">Prophage protein</fullName>
    </submittedName>
</protein>
<evidence type="ECO:0000313" key="3">
    <source>
        <dbReference type="EMBL" id="CEN27823.1"/>
    </source>
</evidence>
<feature type="coiled-coil region" evidence="1">
    <location>
        <begin position="429"/>
        <end position="463"/>
    </location>
</feature>
<dbReference type="Pfam" id="PF06605">
    <property type="entry name" value="Prophage_tail"/>
    <property type="match status" value="1"/>
</dbReference>
<sequence length="1359" mass="150554">MINLYKKDATNFENNGLGSLDQNIINPEISWVDNGAFTLEFKYPLFAKHGKEIENSSIIKCNDADGSNLFFVYKITPSMGIVHVLCYQMSYKLAFNSINDTFIVEKNGQLALNQMSNATQYQHQFKFFSDIQTLASSRVVRKNPIEFLLDTSLDNCFLNRWGGHIVRQNFNISVNTAYGSNKGYVIRHKKDLKGFEAQFDESTVITRIRPLGYDGLLLPEIYVDSNLVSSYPEPRIQQFEYSNVKVAEKAGDEGFATKELAYAELRRLAKLEFSKNKVDVPDFSAKVSFVNLKDTDEYRYLQSLKAIKTGDTVKVVHAEDGFEISAQMVEYKYNPLNNSYISITLGNYSKSFTSTVSKVSAMQEKLDKVATQSQNAWTAANGKNTVYSLSSFPQITSNSAEGDLLYLKNGDKIELWILEKVNGKLQWVLQVSDATQEELKAQIKDAQKDIADAVKSVNDAVDKANQNIKEIGELDVKLIDTKELTNKAIGDAAKAIADAKTAYNQATENTGKLVTVNQEIDKVKGSITQKVSQTDFDKSLGRITQAESSITQNANAITQKVSKTDVENILTGKAYATKSELTQTSDSLTSTISGVKVEVDKKASQTQVTQLSQDLSGFKTTVSSTNTGLTNESLITTKMMKDTTLVNPSFNTMPMVEVPVTNGETYTVSTNQPWEANAAHVFFIRATDTQPISGINGVYDGKSITLPALSDKIYIVFRNQNFLNRFINGQYWIRVSKTVIGQSQITSQIAQSATDITSSVQSWTNGRLNGYSTIKQTDDSIISAVSGVNAKFRENLISNSDFRNDGSSWGMTANANPAYNRITKNDSWYSQLPKTKPTKYIRFEYAKLDADKWIVSTISNPSDYVGTQLRFSTYYYGNSTPENGFEFYSRVTYDGKAIYFNAGTSNAYGKLGGWNRIDFLADLSKFTNPSLLTDINLSFRVKGATNSSGNVSFTGFMVTEDGNLYDWSYDYSANPSYSQIVQLNDQITSKVSVGEMNSQITQLKNDINLRIVEKGTVTSQINLESGKALISANQILLNADNVKFSGSAFIPSAFIQNLTADKINTGTLNAGNINVINLNALSITSGTLNSDRIGANSITADKIKATSLDLFSDDAYTNVRADGMRIQGKAQIVFGNWRDSSNTLRATQGVYIGGIGGGTKHMAFTRSNGSTFMLRAENGMDYGTNQNVSLNQLNIYDNVQFWESARVHGNLINEGYIAMGGGMQEASIQYDKNAATMNFRIPGGRSGSYYWFNQKVTSAGSFDSASRLSLKNVKGNYQGSALDDICKTDIVEYSYKNSPEDKQLSPIIDDVNTDKQYHLPDVITDGKTVNLYAMTSLSWLAIKELNKKIEQLEQKLKEK</sequence>